<proteinExistence type="predicted"/>
<keyword evidence="3" id="KW-1185">Reference proteome</keyword>
<dbReference type="InterPro" id="IPR006311">
    <property type="entry name" value="TAT_signal"/>
</dbReference>
<evidence type="ECO:0000313" key="3">
    <source>
        <dbReference type="Proteomes" id="UP001596972"/>
    </source>
</evidence>
<organism evidence="2 3">
    <name type="scientific">Actinomadura sediminis</name>
    <dbReference type="NCBI Taxonomy" id="1038904"/>
    <lineage>
        <taxon>Bacteria</taxon>
        <taxon>Bacillati</taxon>
        <taxon>Actinomycetota</taxon>
        <taxon>Actinomycetes</taxon>
        <taxon>Streptosporangiales</taxon>
        <taxon>Thermomonosporaceae</taxon>
        <taxon>Actinomadura</taxon>
    </lineage>
</organism>
<name>A0ABW3EJ35_9ACTN</name>
<comment type="caution">
    <text evidence="2">The sequence shown here is derived from an EMBL/GenBank/DDBJ whole genome shotgun (WGS) entry which is preliminary data.</text>
</comment>
<gene>
    <name evidence="2" type="ORF">ACFQ11_02845</name>
</gene>
<protein>
    <recommendedName>
        <fullName evidence="4">Asl1-like glycosyl hydrolase catalytic domain-containing protein</fullName>
    </recommendedName>
</protein>
<dbReference type="RefSeq" id="WP_378296146.1">
    <property type="nucleotide sequence ID" value="NZ_JBHTJA010000002.1"/>
</dbReference>
<dbReference type="SUPFAM" id="SSF51445">
    <property type="entry name" value="(Trans)glycosidases"/>
    <property type="match status" value="1"/>
</dbReference>
<evidence type="ECO:0000313" key="2">
    <source>
        <dbReference type="EMBL" id="MFD0899317.1"/>
    </source>
</evidence>
<evidence type="ECO:0000256" key="1">
    <source>
        <dbReference type="SAM" id="SignalP"/>
    </source>
</evidence>
<feature type="signal peptide" evidence="1">
    <location>
        <begin position="1"/>
        <end position="26"/>
    </location>
</feature>
<reference evidence="3" key="1">
    <citation type="journal article" date="2019" name="Int. J. Syst. Evol. Microbiol.">
        <title>The Global Catalogue of Microorganisms (GCM) 10K type strain sequencing project: providing services to taxonomists for standard genome sequencing and annotation.</title>
        <authorList>
            <consortium name="The Broad Institute Genomics Platform"/>
            <consortium name="The Broad Institute Genome Sequencing Center for Infectious Disease"/>
            <person name="Wu L."/>
            <person name="Ma J."/>
        </authorList>
    </citation>
    <scope>NUCLEOTIDE SEQUENCE [LARGE SCALE GENOMIC DNA]</scope>
    <source>
        <strain evidence="3">JCM 31202</strain>
    </source>
</reference>
<dbReference type="PROSITE" id="PS51318">
    <property type="entry name" value="TAT"/>
    <property type="match status" value="1"/>
</dbReference>
<dbReference type="InterPro" id="IPR017853">
    <property type="entry name" value="GH"/>
</dbReference>
<dbReference type="Proteomes" id="UP001596972">
    <property type="component" value="Unassembled WGS sequence"/>
</dbReference>
<dbReference type="EMBL" id="JBHTJA010000002">
    <property type="protein sequence ID" value="MFD0899317.1"/>
    <property type="molecule type" value="Genomic_DNA"/>
</dbReference>
<sequence>MFERPTRRHKWALAAAVGAAALIASALPQAAAGQAPEDPLSRARVQVDFRAREGRLLHTERLNNFANPSVVPERRTDDAAFLSEQGLHADIHRVWMDDDADEGTAHADLCVVETNTCDFSPVAAYLRDAAAMADSLLVVPMPTTLIGQRRPPAETKAILKMIIKGLKERHPKIEYIEAFNEPDMHFYGAQVRNGREPVLRPEELYSYYVPVYEVVNEVNRELKPRVPLKVGGPALTSLNDTWMKAFLDGYANDRNPGKRLDFISYHGYGEFDEKFQKYHFYKGNPSEVRTQRARLDRMLADRGIKTNIPAFITESGIYPGPAFDDAEGTTDYVRQAAGMASLHYWYSKQPETYPFNWVVRHGSNAESRKDQLVTPRPQPGMPIPADTFTPYGNMMLMQSKMKATRVKAASDGLDAGQGVYALASMDKTGASLMVWNYQHINRERFRARIAMSHLPARLRHGPVHQRMYRVDQTTSNYFADPAKAELQLVDERTVDLGEHHTESIDLEPNAIYLILLEPA</sequence>
<accession>A0ABW3EJ35</accession>
<dbReference type="Gene3D" id="3.20.20.80">
    <property type="entry name" value="Glycosidases"/>
    <property type="match status" value="1"/>
</dbReference>
<keyword evidence="1" id="KW-0732">Signal</keyword>
<feature type="chain" id="PRO_5045339393" description="Asl1-like glycosyl hydrolase catalytic domain-containing protein" evidence="1">
    <location>
        <begin position="27"/>
        <end position="519"/>
    </location>
</feature>
<evidence type="ECO:0008006" key="4">
    <source>
        <dbReference type="Google" id="ProtNLM"/>
    </source>
</evidence>